<dbReference type="PANTHER" id="PTHR24221">
    <property type="entry name" value="ATP-BINDING CASSETTE SUB-FAMILY B"/>
    <property type="match status" value="1"/>
</dbReference>
<dbReference type="Pfam" id="PF00664">
    <property type="entry name" value="ABC_membrane"/>
    <property type="match status" value="1"/>
</dbReference>
<dbReference type="InterPro" id="IPR003439">
    <property type="entry name" value="ABC_transporter-like_ATP-bd"/>
</dbReference>
<reference evidence="11" key="1">
    <citation type="journal article" date="2019" name="Int. J. Syst. Evol. Microbiol.">
        <title>The Global Catalogue of Microorganisms (GCM) 10K type strain sequencing project: providing services to taxonomists for standard genome sequencing and annotation.</title>
        <authorList>
            <consortium name="The Broad Institute Genomics Platform"/>
            <consortium name="The Broad Institute Genome Sequencing Center for Infectious Disease"/>
            <person name="Wu L."/>
            <person name="Ma J."/>
        </authorList>
    </citation>
    <scope>NUCLEOTIDE SEQUENCE [LARGE SCALE GENOMIC DNA]</scope>
    <source>
        <strain evidence="11">CGMCC 4.7349</strain>
    </source>
</reference>
<dbReference type="SUPFAM" id="SSF90123">
    <property type="entry name" value="ABC transporter transmembrane region"/>
    <property type="match status" value="1"/>
</dbReference>
<keyword evidence="4 10" id="KW-0067">ATP-binding</keyword>
<name>A0ABQ2MMM5_9ACTN</name>
<dbReference type="NCBIfam" id="TIGR01194">
    <property type="entry name" value="cyc_pep_trnsptr"/>
    <property type="match status" value="1"/>
</dbReference>
<keyword evidence="2 7" id="KW-0812">Transmembrane</keyword>
<keyword evidence="5 7" id="KW-1133">Transmembrane helix</keyword>
<evidence type="ECO:0000256" key="6">
    <source>
        <dbReference type="ARBA" id="ARBA00023136"/>
    </source>
</evidence>
<dbReference type="InterPro" id="IPR027417">
    <property type="entry name" value="P-loop_NTPase"/>
</dbReference>
<gene>
    <name evidence="10" type="ORF">GCM10012286_65310</name>
</gene>
<evidence type="ECO:0000256" key="5">
    <source>
        <dbReference type="ARBA" id="ARBA00022989"/>
    </source>
</evidence>
<feature type="transmembrane region" description="Helical" evidence="7">
    <location>
        <begin position="125"/>
        <end position="144"/>
    </location>
</feature>
<dbReference type="Proteomes" id="UP000656881">
    <property type="component" value="Unassembled WGS sequence"/>
</dbReference>
<keyword evidence="6 7" id="KW-0472">Membrane</keyword>
<proteinExistence type="predicted"/>
<evidence type="ECO:0000313" key="11">
    <source>
        <dbReference type="Proteomes" id="UP000656881"/>
    </source>
</evidence>
<dbReference type="InterPro" id="IPR036640">
    <property type="entry name" value="ABC1_TM_sf"/>
</dbReference>
<evidence type="ECO:0000256" key="1">
    <source>
        <dbReference type="ARBA" id="ARBA00004651"/>
    </source>
</evidence>
<evidence type="ECO:0000256" key="7">
    <source>
        <dbReference type="SAM" id="Phobius"/>
    </source>
</evidence>
<feature type="transmembrane region" description="Helical" evidence="7">
    <location>
        <begin position="51"/>
        <end position="75"/>
    </location>
</feature>
<dbReference type="SUPFAM" id="SSF52540">
    <property type="entry name" value="P-loop containing nucleoside triphosphate hydrolases"/>
    <property type="match status" value="1"/>
</dbReference>
<dbReference type="RefSeq" id="WP_189176684.1">
    <property type="nucleotide sequence ID" value="NZ_BMNG01000016.1"/>
</dbReference>
<evidence type="ECO:0000256" key="4">
    <source>
        <dbReference type="ARBA" id="ARBA00022840"/>
    </source>
</evidence>
<dbReference type="CDD" id="cd03228">
    <property type="entry name" value="ABCC_MRP_Like"/>
    <property type="match status" value="1"/>
</dbReference>
<feature type="domain" description="ABC transporter" evidence="8">
    <location>
        <begin position="325"/>
        <end position="540"/>
    </location>
</feature>
<organism evidence="10 11">
    <name type="scientific">Streptomyces lasiicapitis</name>
    <dbReference type="NCBI Taxonomy" id="1923961"/>
    <lineage>
        <taxon>Bacteria</taxon>
        <taxon>Bacillati</taxon>
        <taxon>Actinomycetota</taxon>
        <taxon>Actinomycetes</taxon>
        <taxon>Kitasatosporales</taxon>
        <taxon>Streptomycetaceae</taxon>
        <taxon>Streptomyces</taxon>
    </lineage>
</organism>
<dbReference type="InterPro" id="IPR005898">
    <property type="entry name" value="Cyc_pep_transpt_SyrD/YojI"/>
</dbReference>
<dbReference type="Gene3D" id="1.20.1560.10">
    <property type="entry name" value="ABC transporter type 1, transmembrane domain"/>
    <property type="match status" value="1"/>
</dbReference>
<sequence length="540" mass="57565">MKFVSLLATRSRGTVIAALVAGLLSGAATVVLIAVLQRVLERLDDPGTRLLAAFIAAAVTVLLAGAVSSVLLIRLAQRSIQGLRMELCRRILDSGMRRIESIGPARLQSALTDDVQVITSAVSSVPLLSMNGAIVVGAFVYIGMLSLKMLLGMVGVFAVGLVLYQLPVRRAGAHLRRAREHQDAMHAHLESVTRGAKELKLDRERRDAVLEGGVGATGELLVRDTTRGVSLYTIAGSWGQLLFLATIGIMLFAGPHFGIPADDLTGFTLAVIYINTPLVTVLNLIPALGRAGTALRSLNALDLGDESGLSATKPQGGGRSDGAALRLHGVEFRYDSDTDDSGFQVGPIDAEFAPGTITCLIGGNGSGKTTLAKMISGLYLPGGGEISLNGTPVTGDRVEELRQSVAGVFSDVHLFRTLPGRPDTDDEANRLLAQLAMDSKVTVRDGEFSTISLSTGQRKRLALVSALLSERPVLLFDEWAADQDPEFREFFYTEVLPALRKRGKTVIAITHDDRYFGIADQILKLERGRVAEPAAEPAVL</sequence>
<feature type="transmembrane region" description="Helical" evidence="7">
    <location>
        <begin position="229"/>
        <end position="252"/>
    </location>
</feature>
<dbReference type="Gene3D" id="3.40.50.300">
    <property type="entry name" value="P-loop containing nucleotide triphosphate hydrolases"/>
    <property type="match status" value="1"/>
</dbReference>
<dbReference type="PANTHER" id="PTHR24221:SF654">
    <property type="entry name" value="ATP-BINDING CASSETTE SUB-FAMILY B MEMBER 6"/>
    <property type="match status" value="1"/>
</dbReference>
<dbReference type="SMART" id="SM00382">
    <property type="entry name" value="AAA"/>
    <property type="match status" value="1"/>
</dbReference>
<dbReference type="InterPro" id="IPR003593">
    <property type="entry name" value="AAA+_ATPase"/>
</dbReference>
<dbReference type="InterPro" id="IPR011527">
    <property type="entry name" value="ABC1_TM_dom"/>
</dbReference>
<feature type="transmembrane region" description="Helical" evidence="7">
    <location>
        <begin position="150"/>
        <end position="168"/>
    </location>
</feature>
<evidence type="ECO:0000256" key="3">
    <source>
        <dbReference type="ARBA" id="ARBA00022741"/>
    </source>
</evidence>
<keyword evidence="11" id="KW-1185">Reference proteome</keyword>
<feature type="transmembrane region" description="Helical" evidence="7">
    <location>
        <begin position="12"/>
        <end position="36"/>
    </location>
</feature>
<dbReference type="PROSITE" id="PS50893">
    <property type="entry name" value="ABC_TRANSPORTER_2"/>
    <property type="match status" value="1"/>
</dbReference>
<evidence type="ECO:0000256" key="2">
    <source>
        <dbReference type="ARBA" id="ARBA00022692"/>
    </source>
</evidence>
<dbReference type="InterPro" id="IPR039421">
    <property type="entry name" value="Type_1_exporter"/>
</dbReference>
<dbReference type="Pfam" id="PF00005">
    <property type="entry name" value="ABC_tran"/>
    <property type="match status" value="1"/>
</dbReference>
<feature type="transmembrane region" description="Helical" evidence="7">
    <location>
        <begin position="264"/>
        <end position="288"/>
    </location>
</feature>
<evidence type="ECO:0000259" key="9">
    <source>
        <dbReference type="PROSITE" id="PS50929"/>
    </source>
</evidence>
<dbReference type="GO" id="GO:0005524">
    <property type="term" value="F:ATP binding"/>
    <property type="evidence" value="ECO:0007669"/>
    <property type="project" value="UniProtKB-KW"/>
</dbReference>
<feature type="domain" description="ABC transmembrane type-1" evidence="9">
    <location>
        <begin position="15"/>
        <end position="290"/>
    </location>
</feature>
<keyword evidence="3" id="KW-0547">Nucleotide-binding</keyword>
<dbReference type="PROSITE" id="PS50929">
    <property type="entry name" value="ABC_TM1F"/>
    <property type="match status" value="1"/>
</dbReference>
<dbReference type="EMBL" id="BMNG01000016">
    <property type="protein sequence ID" value="GGO54768.1"/>
    <property type="molecule type" value="Genomic_DNA"/>
</dbReference>
<protein>
    <submittedName>
        <fullName evidence="10">ABC transporter ATP-binding protein</fullName>
    </submittedName>
</protein>
<evidence type="ECO:0000259" key="8">
    <source>
        <dbReference type="PROSITE" id="PS50893"/>
    </source>
</evidence>
<accession>A0ABQ2MMM5</accession>
<evidence type="ECO:0000313" key="10">
    <source>
        <dbReference type="EMBL" id="GGO54768.1"/>
    </source>
</evidence>
<comment type="caution">
    <text evidence="10">The sequence shown here is derived from an EMBL/GenBank/DDBJ whole genome shotgun (WGS) entry which is preliminary data.</text>
</comment>
<comment type="subcellular location">
    <subcellularLocation>
        <location evidence="1">Cell membrane</location>
        <topology evidence="1">Multi-pass membrane protein</topology>
    </subcellularLocation>
</comment>